<reference evidence="7 8" key="1">
    <citation type="journal article" date="2012" name="J. Bacteriol.">
        <title>Genome sequence of 'Candidatus Methanomethylophilus alvus' Mx1201, a methanogenic archaeon from the human gut belonging to a seventh order of methanogens.</title>
        <authorList>
            <person name="Borrel G."/>
            <person name="Harris H.M."/>
            <person name="Tottey W."/>
            <person name="Mihajlovski A."/>
            <person name="Parisot N."/>
            <person name="Peyretaillade E."/>
            <person name="Peyret P."/>
            <person name="Gribaldo S."/>
            <person name="O'Toole P.W."/>
            <person name="Brugere J.F."/>
        </authorList>
    </citation>
    <scope>NUCLEOTIDE SEQUENCE [LARGE SCALE GENOMIC DNA]</scope>
    <source>
        <strain evidence="7 8">Mx1201</strain>
    </source>
</reference>
<dbReference type="eggNOG" id="arCOG01213">
    <property type="taxonomic scope" value="Archaea"/>
</dbReference>
<dbReference type="HOGENOM" id="CLU_106694_1_0_2"/>
<organism evidence="7 8">
    <name type="scientific">Methanomethylophilus alvi (strain Mx1201)</name>
    <dbReference type="NCBI Taxonomy" id="1236689"/>
    <lineage>
        <taxon>Archaea</taxon>
        <taxon>Methanobacteriati</taxon>
        <taxon>Thermoplasmatota</taxon>
        <taxon>Thermoplasmata</taxon>
        <taxon>Methanomassiliicoccales</taxon>
        <taxon>Methanomethylophilaceae</taxon>
        <taxon>Methanomethylophilus</taxon>
    </lineage>
</organism>
<dbReference type="PANTHER" id="PTHR21485:SF3">
    <property type="entry name" value="N-ACYLNEURAMINATE CYTIDYLYLTRANSFERASE"/>
    <property type="match status" value="1"/>
</dbReference>
<evidence type="ECO:0000256" key="6">
    <source>
        <dbReference type="ARBA" id="ARBA00022842"/>
    </source>
</evidence>
<evidence type="ECO:0000256" key="3">
    <source>
        <dbReference type="ARBA" id="ARBA00011881"/>
    </source>
</evidence>
<dbReference type="InParanoid" id="U5Q1V4"/>
<dbReference type="Pfam" id="PF08282">
    <property type="entry name" value="Hydrolase_3"/>
    <property type="match status" value="1"/>
</dbReference>
<evidence type="ECO:0000313" key="8">
    <source>
        <dbReference type="Proteomes" id="UP000012672"/>
    </source>
</evidence>
<protein>
    <recommendedName>
        <fullName evidence="9">3-deoxy-D-manno-octulosonate 8-phosphate phosphatase</fullName>
    </recommendedName>
</protein>
<dbReference type="GeneID" id="41321327"/>
<dbReference type="InterPro" id="IPR050793">
    <property type="entry name" value="CMP-NeuNAc_synthase"/>
</dbReference>
<dbReference type="InterPro" id="IPR023214">
    <property type="entry name" value="HAD_sf"/>
</dbReference>
<dbReference type="RefSeq" id="WP_048097721.1">
    <property type="nucleotide sequence ID" value="NC_020913.1"/>
</dbReference>
<dbReference type="Proteomes" id="UP000012672">
    <property type="component" value="Chromosome"/>
</dbReference>
<dbReference type="SFLD" id="SFLDS00003">
    <property type="entry name" value="Haloacid_Dehalogenase"/>
    <property type="match status" value="1"/>
</dbReference>
<name>U5Q1V4_METAX</name>
<comment type="subunit">
    <text evidence="3">Homotetramer.</text>
</comment>
<dbReference type="InterPro" id="IPR010023">
    <property type="entry name" value="KdsC_fam"/>
</dbReference>
<evidence type="ECO:0000256" key="5">
    <source>
        <dbReference type="ARBA" id="ARBA00022801"/>
    </source>
</evidence>
<evidence type="ECO:0000313" key="7">
    <source>
        <dbReference type="EMBL" id="AGY50141.1"/>
    </source>
</evidence>
<dbReference type="SUPFAM" id="SSF56784">
    <property type="entry name" value="HAD-like"/>
    <property type="match status" value="1"/>
</dbReference>
<dbReference type="PANTHER" id="PTHR21485">
    <property type="entry name" value="HAD SUPERFAMILY MEMBERS CMAS AND KDSC"/>
    <property type="match status" value="1"/>
</dbReference>
<dbReference type="KEGG" id="max:MMALV_05367"/>
<dbReference type="AlphaFoldDB" id="U5Q1V4"/>
<dbReference type="STRING" id="1236689.MMALV_05367"/>
<dbReference type="GO" id="GO:0008781">
    <property type="term" value="F:N-acylneuraminate cytidylyltransferase activity"/>
    <property type="evidence" value="ECO:0007669"/>
    <property type="project" value="TreeGrafter"/>
</dbReference>
<sequence length="161" mass="18018">MKQFSFLNNVELLIYDCDGVLTNNKVIVDECGKEYVVFSRADGYGISRIHEMGIKQVVISTESNPVVIQRCNKLKLAVLNNVSDKSIAVKEYCKSLDIDLKNVMFVGNDLNDLNAMNIVGYRGCPADAEPEVLSECNWISLKNGGDGVIRDLYRNICESRM</sequence>
<evidence type="ECO:0008006" key="9">
    <source>
        <dbReference type="Google" id="ProtNLM"/>
    </source>
</evidence>
<proteinExistence type="inferred from homology"/>
<accession>U5Q1V4</accession>
<dbReference type="GO" id="GO:0016788">
    <property type="term" value="F:hydrolase activity, acting on ester bonds"/>
    <property type="evidence" value="ECO:0007669"/>
    <property type="project" value="InterPro"/>
</dbReference>
<dbReference type="SFLD" id="SFLDG01138">
    <property type="entry name" value="C1.6.2:_Deoxy-d-mannose-octulo"/>
    <property type="match status" value="1"/>
</dbReference>
<dbReference type="Gene3D" id="3.40.50.1000">
    <property type="entry name" value="HAD superfamily/HAD-like"/>
    <property type="match status" value="1"/>
</dbReference>
<evidence type="ECO:0000256" key="2">
    <source>
        <dbReference type="ARBA" id="ARBA00005893"/>
    </source>
</evidence>
<keyword evidence="4" id="KW-0479">Metal-binding</keyword>
<dbReference type="InterPro" id="IPR036412">
    <property type="entry name" value="HAD-like_sf"/>
</dbReference>
<keyword evidence="5" id="KW-0378">Hydrolase</keyword>
<dbReference type="SFLD" id="SFLDG01136">
    <property type="entry name" value="C1.6:_Phosphoserine_Phosphatas"/>
    <property type="match status" value="1"/>
</dbReference>
<dbReference type="EMBL" id="CP004049">
    <property type="protein sequence ID" value="AGY50141.1"/>
    <property type="molecule type" value="Genomic_DNA"/>
</dbReference>
<evidence type="ECO:0000256" key="4">
    <source>
        <dbReference type="ARBA" id="ARBA00022723"/>
    </source>
</evidence>
<dbReference type="GO" id="GO:0046872">
    <property type="term" value="F:metal ion binding"/>
    <property type="evidence" value="ECO:0007669"/>
    <property type="project" value="UniProtKB-KW"/>
</dbReference>
<comment type="cofactor">
    <cofactor evidence="1">
        <name>Mg(2+)</name>
        <dbReference type="ChEBI" id="CHEBI:18420"/>
    </cofactor>
</comment>
<gene>
    <name evidence="7" type="ORF">MMALV_05367</name>
</gene>
<evidence type="ECO:0000256" key="1">
    <source>
        <dbReference type="ARBA" id="ARBA00001946"/>
    </source>
</evidence>
<keyword evidence="6" id="KW-0460">Magnesium</keyword>
<keyword evidence="8" id="KW-1185">Reference proteome</keyword>
<comment type="similarity">
    <text evidence="2">Belongs to the KdsC family.</text>
</comment>